<dbReference type="EMBL" id="JBFTEG010000014">
    <property type="protein sequence ID" value="MEX6503712.1"/>
    <property type="molecule type" value="Genomic_DNA"/>
</dbReference>
<gene>
    <name evidence="3" type="ORF">AB5S05_16730</name>
</gene>
<name>A0ABV3YWJ6_9PSED</name>
<keyword evidence="2" id="KW-0732">Signal</keyword>
<feature type="region of interest" description="Disordered" evidence="1">
    <location>
        <begin position="63"/>
        <end position="112"/>
    </location>
</feature>
<dbReference type="RefSeq" id="WP_369288656.1">
    <property type="nucleotide sequence ID" value="NZ_JBFTEG010000014.1"/>
</dbReference>
<sequence length="112" mass="12326">MKTLLGSTALGGLLVIVAATASGQPLGTPFADQGFSPSITVAEGGSKALQQHHRMFRDEIVQRSDDSQRFTRMLEEQPTAAGPRPGAEERESMDQPQYRTPLERDRAEYGWH</sequence>
<comment type="caution">
    <text evidence="3">The sequence shown here is derived from an EMBL/GenBank/DDBJ whole genome shotgun (WGS) entry which is preliminary data.</text>
</comment>
<evidence type="ECO:0000313" key="3">
    <source>
        <dbReference type="EMBL" id="MEX6503712.1"/>
    </source>
</evidence>
<keyword evidence="4" id="KW-1185">Reference proteome</keyword>
<dbReference type="Proteomes" id="UP001560296">
    <property type="component" value="Unassembled WGS sequence"/>
</dbReference>
<reference evidence="3 4" key="1">
    <citation type="submission" date="2024-07" db="EMBL/GenBank/DDBJ databases">
        <authorList>
            <person name="Li M."/>
        </authorList>
    </citation>
    <scope>NUCLEOTIDE SEQUENCE [LARGE SCALE GENOMIC DNA]</scope>
    <source>
        <strain evidence="3 4">25A3E</strain>
    </source>
</reference>
<feature type="compositionally biased region" description="Basic and acidic residues" evidence="1">
    <location>
        <begin position="63"/>
        <end position="75"/>
    </location>
</feature>
<evidence type="ECO:0000313" key="4">
    <source>
        <dbReference type="Proteomes" id="UP001560296"/>
    </source>
</evidence>
<proteinExistence type="predicted"/>
<feature type="compositionally biased region" description="Basic and acidic residues" evidence="1">
    <location>
        <begin position="101"/>
        <end position="112"/>
    </location>
</feature>
<protein>
    <submittedName>
        <fullName evidence="3">Uncharacterized protein</fullName>
    </submittedName>
</protein>
<feature type="chain" id="PRO_5045139641" evidence="2">
    <location>
        <begin position="22"/>
        <end position="112"/>
    </location>
</feature>
<evidence type="ECO:0000256" key="1">
    <source>
        <dbReference type="SAM" id="MobiDB-lite"/>
    </source>
</evidence>
<organism evidence="3 4">
    <name type="scientific">Pseudomonas zhanjiangensis</name>
    <dbReference type="NCBI Taxonomy" id="3239015"/>
    <lineage>
        <taxon>Bacteria</taxon>
        <taxon>Pseudomonadati</taxon>
        <taxon>Pseudomonadota</taxon>
        <taxon>Gammaproteobacteria</taxon>
        <taxon>Pseudomonadales</taxon>
        <taxon>Pseudomonadaceae</taxon>
        <taxon>Pseudomonas</taxon>
    </lineage>
</organism>
<accession>A0ABV3YWJ6</accession>
<feature type="signal peptide" evidence="2">
    <location>
        <begin position="1"/>
        <end position="21"/>
    </location>
</feature>
<evidence type="ECO:0000256" key="2">
    <source>
        <dbReference type="SAM" id="SignalP"/>
    </source>
</evidence>